<evidence type="ECO:0000256" key="4">
    <source>
        <dbReference type="ARBA" id="ARBA00023172"/>
    </source>
</evidence>
<keyword evidence="4" id="KW-0233">DNA recombination</keyword>
<dbReference type="InterPro" id="IPR050090">
    <property type="entry name" value="Tyrosine_recombinase_XerCD"/>
</dbReference>
<evidence type="ECO:0000256" key="2">
    <source>
        <dbReference type="ARBA" id="ARBA00022908"/>
    </source>
</evidence>
<name>A0A2U3QGF9_9BACT</name>
<comment type="similarity">
    <text evidence="1">Belongs to the 'phage' integrase family.</text>
</comment>
<evidence type="ECO:0000313" key="9">
    <source>
        <dbReference type="Proteomes" id="UP000245125"/>
    </source>
</evidence>
<dbReference type="InterPro" id="IPR013762">
    <property type="entry name" value="Integrase-like_cat_sf"/>
</dbReference>
<reference evidence="9" key="1">
    <citation type="submission" date="2018-03" db="EMBL/GenBank/DDBJ databases">
        <authorList>
            <person name="Zecchin S."/>
        </authorList>
    </citation>
    <scope>NUCLEOTIDE SEQUENCE [LARGE SCALE GENOMIC DNA]</scope>
</reference>
<dbReference type="Proteomes" id="UP000245125">
    <property type="component" value="Unassembled WGS sequence"/>
</dbReference>
<keyword evidence="3 5" id="KW-0238">DNA-binding</keyword>
<feature type="domain" description="Tyr recombinase" evidence="6">
    <location>
        <begin position="202"/>
        <end position="380"/>
    </location>
</feature>
<dbReference type="Pfam" id="PF00589">
    <property type="entry name" value="Phage_integrase"/>
    <property type="match status" value="1"/>
</dbReference>
<dbReference type="CDD" id="cd00796">
    <property type="entry name" value="INT_Rci_Hp1_C"/>
    <property type="match status" value="1"/>
</dbReference>
<dbReference type="Gene3D" id="1.10.443.10">
    <property type="entry name" value="Intergrase catalytic core"/>
    <property type="match status" value="1"/>
</dbReference>
<dbReference type="InterPro" id="IPR011010">
    <property type="entry name" value="DNA_brk_join_enz"/>
</dbReference>
<dbReference type="AlphaFoldDB" id="A0A2U3QGF9"/>
<keyword evidence="9" id="KW-1185">Reference proteome</keyword>
<dbReference type="OrthoDB" id="9785687at2"/>
<dbReference type="Gene3D" id="1.10.150.130">
    <property type="match status" value="1"/>
</dbReference>
<evidence type="ECO:0000313" key="8">
    <source>
        <dbReference type="EMBL" id="SPQ00496.1"/>
    </source>
</evidence>
<evidence type="ECO:0000256" key="5">
    <source>
        <dbReference type="PROSITE-ProRule" id="PRU01248"/>
    </source>
</evidence>
<dbReference type="PROSITE" id="PS51898">
    <property type="entry name" value="TYR_RECOMBINASE"/>
    <property type="match status" value="1"/>
</dbReference>
<dbReference type="EMBL" id="OUUY01000070">
    <property type="protein sequence ID" value="SPQ00496.1"/>
    <property type="molecule type" value="Genomic_DNA"/>
</dbReference>
<dbReference type="GO" id="GO:0006310">
    <property type="term" value="P:DNA recombination"/>
    <property type="evidence" value="ECO:0007669"/>
    <property type="project" value="UniProtKB-KW"/>
</dbReference>
<keyword evidence="2" id="KW-0229">DNA integration</keyword>
<dbReference type="InterPro" id="IPR044068">
    <property type="entry name" value="CB"/>
</dbReference>
<evidence type="ECO:0000256" key="3">
    <source>
        <dbReference type="ARBA" id="ARBA00023125"/>
    </source>
</evidence>
<dbReference type="InterPro" id="IPR002104">
    <property type="entry name" value="Integrase_catalytic"/>
</dbReference>
<feature type="domain" description="Core-binding (CB)" evidence="7">
    <location>
        <begin position="99"/>
        <end position="180"/>
    </location>
</feature>
<organism evidence="8 9">
    <name type="scientific">Candidatus Sulfobium mesophilum</name>
    <dbReference type="NCBI Taxonomy" id="2016548"/>
    <lineage>
        <taxon>Bacteria</taxon>
        <taxon>Pseudomonadati</taxon>
        <taxon>Nitrospirota</taxon>
        <taxon>Nitrospiria</taxon>
        <taxon>Nitrospirales</taxon>
        <taxon>Nitrospiraceae</taxon>
        <taxon>Candidatus Sulfobium</taxon>
    </lineage>
</organism>
<dbReference type="InterPro" id="IPR010998">
    <property type="entry name" value="Integrase_recombinase_N"/>
</dbReference>
<sequence length="398" mass="46059">MLAKKGEGMMITDTKTTENYRQRTRYQGVYERASETRNFKGKPDICYDITYRAGGKFRWEKVGWLSEGYSAKLAADVRAERVRSIRHKEELPRDKKKALLLKDLASKYLEWAKENKSDHGEHDKGRYENHLEARIGDKRLDEITTLDLERVKSELLKSDLSPATVKHCLVLVRQIFNKAVTWGLYKGMNPIKGVKLPQLQNQRERFLSYQEADILLAELEKRSAIVHDMALLSLHTGMRAGEIFGLRCHDIDLRHGLITILDPKNKQARKAHMTKAVRELFSKRVIDLGPDDYLFTQHRGIPFNEMSKIFGTVADELFNKGVKDRRQRVTFHSLRHTFGSWLALQGESLVTIRELLGHKSFAMTQRYAHLIPDEKSRASAALETAFNENRSERYAKEM</sequence>
<gene>
    <name evidence="8" type="ORF">NBG4_250028</name>
</gene>
<dbReference type="GO" id="GO:0003677">
    <property type="term" value="F:DNA binding"/>
    <property type="evidence" value="ECO:0007669"/>
    <property type="project" value="UniProtKB-UniRule"/>
</dbReference>
<evidence type="ECO:0000259" key="7">
    <source>
        <dbReference type="PROSITE" id="PS51900"/>
    </source>
</evidence>
<evidence type="ECO:0000259" key="6">
    <source>
        <dbReference type="PROSITE" id="PS51898"/>
    </source>
</evidence>
<evidence type="ECO:0000256" key="1">
    <source>
        <dbReference type="ARBA" id="ARBA00008857"/>
    </source>
</evidence>
<dbReference type="GO" id="GO:0015074">
    <property type="term" value="P:DNA integration"/>
    <property type="evidence" value="ECO:0007669"/>
    <property type="project" value="UniProtKB-KW"/>
</dbReference>
<dbReference type="PROSITE" id="PS51900">
    <property type="entry name" value="CB"/>
    <property type="match status" value="1"/>
</dbReference>
<protein>
    <submittedName>
        <fullName evidence="8">Site-specific recombinase, phage integrase family</fullName>
    </submittedName>
</protein>
<dbReference type="PANTHER" id="PTHR30349:SF64">
    <property type="entry name" value="PROPHAGE INTEGRASE INTD-RELATED"/>
    <property type="match status" value="1"/>
</dbReference>
<dbReference type="PANTHER" id="PTHR30349">
    <property type="entry name" value="PHAGE INTEGRASE-RELATED"/>
    <property type="match status" value="1"/>
</dbReference>
<dbReference type="SUPFAM" id="SSF56349">
    <property type="entry name" value="DNA breaking-rejoining enzymes"/>
    <property type="match status" value="1"/>
</dbReference>
<accession>A0A2U3QGF9</accession>
<proteinExistence type="inferred from homology"/>